<keyword evidence="2" id="KW-0812">Transmembrane</keyword>
<keyword evidence="2" id="KW-0472">Membrane</keyword>
<comment type="caution">
    <text evidence="3">The sequence shown here is derived from an EMBL/GenBank/DDBJ whole genome shotgun (WGS) entry which is preliminary data.</text>
</comment>
<gene>
    <name evidence="3" type="ORF">IN07_19840</name>
</gene>
<dbReference type="Proteomes" id="UP000029713">
    <property type="component" value="Unassembled WGS sequence"/>
</dbReference>
<evidence type="ECO:0000313" key="4">
    <source>
        <dbReference type="Proteomes" id="UP000029713"/>
    </source>
</evidence>
<dbReference type="STRING" id="1522368.IN07_19840"/>
<organism evidence="3 4">
    <name type="scientific">Modestobacter caceresii</name>
    <dbReference type="NCBI Taxonomy" id="1522368"/>
    <lineage>
        <taxon>Bacteria</taxon>
        <taxon>Bacillati</taxon>
        <taxon>Actinomycetota</taxon>
        <taxon>Actinomycetes</taxon>
        <taxon>Geodermatophilales</taxon>
        <taxon>Geodermatophilaceae</taxon>
        <taxon>Modestobacter</taxon>
    </lineage>
</organism>
<dbReference type="AlphaFoldDB" id="A0A098Y3Y4"/>
<dbReference type="RefSeq" id="WP_036338772.1">
    <property type="nucleotide sequence ID" value="NZ_JPMX01000091.1"/>
</dbReference>
<proteinExistence type="predicted"/>
<sequence>MRVAVLVYGVLYVVIEVVGHQLEQVSWPELTPLDVATALTNAFLTVAVLVAVLVGIDLAGHRWRRHLRTVAQERARLALEEWAAPEPLTVQAWRPGPLALPAAPPRPTGRTRSGPAQENCTSDAYAPNAYARQAWSEDAARDASGRLL</sequence>
<name>A0A098Y3Y4_9ACTN</name>
<dbReference type="EMBL" id="JPMX01000091">
    <property type="protein sequence ID" value="KGH45184.1"/>
    <property type="molecule type" value="Genomic_DNA"/>
</dbReference>
<feature type="region of interest" description="Disordered" evidence="1">
    <location>
        <begin position="95"/>
        <end position="125"/>
    </location>
</feature>
<keyword evidence="4" id="KW-1185">Reference proteome</keyword>
<reference evidence="3 4" key="1">
    <citation type="submission" date="2014-07" db="EMBL/GenBank/DDBJ databases">
        <title>Biosystematic studies on Modestobacter strains isolated from extreme hyper-arid desert soil and from historic building.</title>
        <authorList>
            <person name="Bukarasam K."/>
            <person name="Bull A."/>
            <person name="Girard G."/>
            <person name="van Wezel G."/>
            <person name="Goodfellow M."/>
        </authorList>
    </citation>
    <scope>NUCLEOTIDE SEQUENCE [LARGE SCALE GENOMIC DNA]</scope>
    <source>
        <strain evidence="3 4">KNN45-2b</strain>
    </source>
</reference>
<feature type="transmembrane region" description="Helical" evidence="2">
    <location>
        <begin position="35"/>
        <end position="59"/>
    </location>
</feature>
<dbReference type="OrthoDB" id="5195824at2"/>
<protein>
    <submittedName>
        <fullName evidence="3">Uncharacterized protein</fullName>
    </submittedName>
</protein>
<evidence type="ECO:0000313" key="3">
    <source>
        <dbReference type="EMBL" id="KGH45184.1"/>
    </source>
</evidence>
<keyword evidence="2" id="KW-1133">Transmembrane helix</keyword>
<evidence type="ECO:0000256" key="1">
    <source>
        <dbReference type="SAM" id="MobiDB-lite"/>
    </source>
</evidence>
<accession>A0A098Y3Y4</accession>
<evidence type="ECO:0000256" key="2">
    <source>
        <dbReference type="SAM" id="Phobius"/>
    </source>
</evidence>